<dbReference type="Gene3D" id="3.30.420.10">
    <property type="entry name" value="Ribonuclease H-like superfamily/Ribonuclease H"/>
    <property type="match status" value="1"/>
</dbReference>
<dbReference type="GO" id="GO:0003676">
    <property type="term" value="F:nucleic acid binding"/>
    <property type="evidence" value="ECO:0007669"/>
    <property type="project" value="InterPro"/>
</dbReference>
<evidence type="ECO:0000313" key="2">
    <source>
        <dbReference type="EMBL" id="VFT81967.1"/>
    </source>
</evidence>
<dbReference type="EMBL" id="CAADRA010001326">
    <property type="protein sequence ID" value="VFT81967.1"/>
    <property type="molecule type" value="Genomic_DNA"/>
</dbReference>
<name>A0A485KDD7_9STRA</name>
<dbReference type="PANTHER" id="PTHR47169:SF2">
    <property type="entry name" value="OS01G0541250 PROTEIN"/>
    <property type="match status" value="1"/>
</dbReference>
<dbReference type="InterPro" id="IPR036397">
    <property type="entry name" value="RNaseH_sf"/>
</dbReference>
<keyword evidence="3" id="KW-1185">Reference proteome</keyword>
<accession>A0A485KDD7</accession>
<reference evidence="2 3" key="1">
    <citation type="submission" date="2019-03" db="EMBL/GenBank/DDBJ databases">
        <authorList>
            <person name="Gaulin E."/>
            <person name="Dumas B."/>
        </authorList>
    </citation>
    <scope>NUCLEOTIDE SEQUENCE [LARGE SCALE GENOMIC DNA]</scope>
    <source>
        <strain evidence="2">CBS 568.67</strain>
    </source>
</reference>
<sequence length="426" mass="47896">MGRRDLKNEDREAIVREIFLVGNGAYPSRLPYGFSTLLGAKYGCHESTIRRLHDIAKKQGAANGNMKVSVTNRKKGRVGRQRAHTPEQVKAKFLALPLIHRSSLRSISAKTKISRGSLQRYLKAGMFRAHSSVVRPLLTDANKYGRLKFALSYVGETMEFDSMMDVIHLDEEWFYLTKMTRKFYLVPGERSLIENAKANGILLRSCFLAPSPIGTWPFVNAVAAVRSSVNRPAGTIETKSVSVTKDVYRTFLLEAVLPAVVARWPETNRIIKLQHDIAPSHVKDDDSILLAAFEDYKSRGWSFSLNQQPPNSPDMNILDLGFFAAIQALQHRSAARTIDALVANVEAAYKDYPLERLNHTFLTLHACMVETMKIHGDNAYKVPHMSKEKLARRGRLPECVTCPRDVYDAATAKLKSTDATEMQRAF</sequence>
<dbReference type="PANTHER" id="PTHR47169">
    <property type="entry name" value="OS01G0541250 PROTEIN"/>
    <property type="match status" value="1"/>
</dbReference>
<dbReference type="OrthoDB" id="73883at2759"/>
<reference evidence="1" key="2">
    <citation type="submission" date="2019-06" db="EMBL/GenBank/DDBJ databases">
        <title>Genomics analysis of Aphanomyces spp. identifies a new class of oomycete effector associated with host adaptation.</title>
        <authorList>
            <person name="Gaulin E."/>
        </authorList>
    </citation>
    <scope>NUCLEOTIDE SEQUENCE</scope>
    <source>
        <strain evidence="1">CBS 578.67</strain>
    </source>
</reference>
<dbReference type="AlphaFoldDB" id="A0A485KDD7"/>
<dbReference type="Proteomes" id="UP000332933">
    <property type="component" value="Unassembled WGS sequence"/>
</dbReference>
<evidence type="ECO:0000313" key="3">
    <source>
        <dbReference type="Proteomes" id="UP000332933"/>
    </source>
</evidence>
<evidence type="ECO:0000313" key="1">
    <source>
        <dbReference type="EMBL" id="KAF0712298.1"/>
    </source>
</evidence>
<protein>
    <submittedName>
        <fullName evidence="2">Aste57867_4875 protein</fullName>
    </submittedName>
</protein>
<proteinExistence type="predicted"/>
<dbReference type="EMBL" id="VJMH01001326">
    <property type="protein sequence ID" value="KAF0712298.1"/>
    <property type="molecule type" value="Genomic_DNA"/>
</dbReference>
<organism evidence="2 3">
    <name type="scientific">Aphanomyces stellatus</name>
    <dbReference type="NCBI Taxonomy" id="120398"/>
    <lineage>
        <taxon>Eukaryota</taxon>
        <taxon>Sar</taxon>
        <taxon>Stramenopiles</taxon>
        <taxon>Oomycota</taxon>
        <taxon>Saprolegniomycetes</taxon>
        <taxon>Saprolegniales</taxon>
        <taxon>Verrucalvaceae</taxon>
        <taxon>Aphanomyces</taxon>
    </lineage>
</organism>
<gene>
    <name evidence="2" type="primary">Aste57867_4875</name>
    <name evidence="1" type="ORF">As57867_004862</name>
    <name evidence="2" type="ORF">ASTE57867_4875</name>
</gene>